<keyword evidence="3" id="KW-0210">Decarboxylase</keyword>
<sequence>MNLEQPRDSSTAGSMLAPPALDNLFVSVRNIDAMAGPIESAMGMVVRRLTAMARSVEQAVGDADQQTSACPVHRAARLLVDRLTRHAVRETDFGPTSMGQIHPHGSVIGILAHLAAASTNANTVVRQSSRAAHEMEHEATTSVARWLGFDVGRCRGAIVSGGSMGNLTGLHAARTWARRSHPHARLAVVVGPTTHYSINKMAEILDLAVVTVGDHPLAPMSAEDAVRGVSDARKGDMIPIAIVGVAGATESGLVDDLKGIADVCRKERLWFHVDAAYGGPYAMIDAALADGMSRFDSIVVDPHKMLLLQYPVSLVYRRIDVWPDGTVPAHEGASTMMPDARYLAVEYDPDSHLGAHRIEGSMSAYGAYALWLLTHAVERDDIAAVLTRANALAQHIYQRVIRESKDLVVVTDRLPVLNTTLIALAERGDTVEEHEARLARIHRRLVAETPHYVSLDAGLGFAGRSVLRVVITHPHTHIEDVDSLFVSLDRLACEESGTRASAPAQS</sequence>
<evidence type="ECO:0000313" key="6">
    <source>
        <dbReference type="EMBL" id="AGO85771.2"/>
    </source>
</evidence>
<evidence type="ECO:0000256" key="2">
    <source>
        <dbReference type="ARBA" id="ARBA00009533"/>
    </source>
</evidence>
<dbReference type="Gene3D" id="3.90.1150.170">
    <property type="match status" value="1"/>
</dbReference>
<dbReference type="PANTHER" id="PTHR45677">
    <property type="entry name" value="GLUTAMATE DECARBOXYLASE-RELATED"/>
    <property type="match status" value="1"/>
</dbReference>
<reference evidence="6 7" key="1">
    <citation type="journal article" date="2013" name="Science">
        <title>Pandoraviruses: amoeba viruses with genomes up to 2.5 Mb reaching that of parasitic eukaryotes.</title>
        <authorList>
            <person name="Philippe N."/>
            <person name="Legendre M."/>
            <person name="Doutre G."/>
            <person name="Coute Y."/>
            <person name="Poirot O."/>
            <person name="Lescot M."/>
            <person name="Arslan D."/>
            <person name="Seltzer V."/>
            <person name="Bertaux L."/>
            <person name="Bruley C."/>
            <person name="Garin J."/>
            <person name="Claverie J.M."/>
            <person name="Abergel C."/>
        </authorList>
    </citation>
    <scope>NUCLEOTIDE SEQUENCE [LARGE SCALE GENOMIC DNA]</scope>
</reference>
<dbReference type="EMBL" id="KC977571">
    <property type="protein sequence ID" value="AGO85771.2"/>
    <property type="molecule type" value="Genomic_DNA"/>
</dbReference>
<dbReference type="GO" id="GO:0030170">
    <property type="term" value="F:pyridoxal phosphate binding"/>
    <property type="evidence" value="ECO:0007669"/>
    <property type="project" value="InterPro"/>
</dbReference>
<dbReference type="PANTHER" id="PTHR45677:SF8">
    <property type="entry name" value="CYSTEINE SULFINIC ACID DECARBOXYLASE"/>
    <property type="match status" value="1"/>
</dbReference>
<evidence type="ECO:0000313" key="7">
    <source>
        <dbReference type="Proteomes" id="UP000204584"/>
    </source>
</evidence>
<accession>S4W1T5</accession>
<gene>
    <name evidence="6" type="ORF">psal_cds_1369</name>
</gene>
<dbReference type="KEGG" id="vg:16607683"/>
<organism evidence="6 7">
    <name type="scientific">Pandoravirus salinus</name>
    <dbReference type="NCBI Taxonomy" id="1349410"/>
    <lineage>
        <taxon>Viruses</taxon>
        <taxon>Pandoravirus</taxon>
    </lineage>
</organism>
<proteinExistence type="inferred from homology"/>
<dbReference type="Gene3D" id="3.40.640.10">
    <property type="entry name" value="Type I PLP-dependent aspartate aminotransferase-like (Major domain)"/>
    <property type="match status" value="1"/>
</dbReference>
<dbReference type="GO" id="GO:0019752">
    <property type="term" value="P:carboxylic acid metabolic process"/>
    <property type="evidence" value="ECO:0007669"/>
    <property type="project" value="InterPro"/>
</dbReference>
<protein>
    <submittedName>
        <fullName evidence="6">Amino acid decarboxylase</fullName>
    </submittedName>
</protein>
<keyword evidence="4" id="KW-0663">Pyridoxal phosphate</keyword>
<evidence type="ECO:0000256" key="3">
    <source>
        <dbReference type="ARBA" id="ARBA00022793"/>
    </source>
</evidence>
<keyword evidence="5" id="KW-0456">Lyase</keyword>
<dbReference type="Pfam" id="PF00282">
    <property type="entry name" value="Pyridoxal_deC"/>
    <property type="match status" value="1"/>
</dbReference>
<dbReference type="GeneID" id="16607683"/>
<evidence type="ECO:0000256" key="4">
    <source>
        <dbReference type="ARBA" id="ARBA00022898"/>
    </source>
</evidence>
<dbReference type="RefSeq" id="YP_008438851.2">
    <property type="nucleotide sequence ID" value="NC_022098.1"/>
</dbReference>
<dbReference type="GO" id="GO:0016831">
    <property type="term" value="F:carboxy-lyase activity"/>
    <property type="evidence" value="ECO:0007669"/>
    <property type="project" value="UniProtKB-KW"/>
</dbReference>
<evidence type="ECO:0000256" key="5">
    <source>
        <dbReference type="ARBA" id="ARBA00023239"/>
    </source>
</evidence>
<name>S4W1T5_9VIRU</name>
<dbReference type="InterPro" id="IPR015421">
    <property type="entry name" value="PyrdxlP-dep_Trfase_major"/>
</dbReference>
<dbReference type="Proteomes" id="UP000204584">
    <property type="component" value="Segment"/>
</dbReference>
<evidence type="ECO:0000256" key="1">
    <source>
        <dbReference type="ARBA" id="ARBA00001933"/>
    </source>
</evidence>
<comment type="cofactor">
    <cofactor evidence="1">
        <name>pyridoxal 5'-phosphate</name>
        <dbReference type="ChEBI" id="CHEBI:597326"/>
    </cofactor>
</comment>
<dbReference type="SUPFAM" id="SSF53383">
    <property type="entry name" value="PLP-dependent transferases"/>
    <property type="match status" value="1"/>
</dbReference>
<comment type="similarity">
    <text evidence="2">Belongs to the group II decarboxylase family.</text>
</comment>
<dbReference type="InterPro" id="IPR002129">
    <property type="entry name" value="PyrdxlP-dep_de-COase"/>
</dbReference>
<dbReference type="InterPro" id="IPR015424">
    <property type="entry name" value="PyrdxlP-dep_Trfase"/>
</dbReference>
<keyword evidence="7" id="KW-1185">Reference proteome</keyword>